<dbReference type="GeneTree" id="ENSGT00940000165744"/>
<reference evidence="1" key="3">
    <citation type="submission" date="2020-05" db="EMBL/GenBank/DDBJ databases">
        <title>Electrophorus electricus (electric eel) genome, fEleEle1, primary haplotype.</title>
        <authorList>
            <person name="Myers G."/>
            <person name="Meyer A."/>
            <person name="Fedrigo O."/>
            <person name="Formenti G."/>
            <person name="Rhie A."/>
            <person name="Tracey A."/>
            <person name="Sims Y."/>
            <person name="Jarvis E.D."/>
        </authorList>
    </citation>
    <scope>NUCLEOTIDE SEQUENCE [LARGE SCALE GENOMIC DNA]</scope>
</reference>
<dbReference type="PANTHER" id="PTHR44444">
    <property type="entry name" value="PROTEIN SEL-1 HOMOLOG 3"/>
    <property type="match status" value="1"/>
</dbReference>
<reference evidence="1" key="4">
    <citation type="submission" date="2025-08" db="UniProtKB">
        <authorList>
            <consortium name="Ensembl"/>
        </authorList>
    </citation>
    <scope>IDENTIFICATION</scope>
</reference>
<keyword evidence="2" id="KW-1185">Reference proteome</keyword>
<accession>A0A4W4F377</accession>
<dbReference type="Ensembl" id="ENSEEET00000019339.2">
    <property type="protein sequence ID" value="ENSEEEP00000019128.2"/>
    <property type="gene ID" value="ENSEEEG00000009379.2"/>
</dbReference>
<dbReference type="PANTHER" id="PTHR44444:SF4">
    <property type="entry name" value="PROTEIN SEL-1 HOMOLOG 3 ISOFORM X1"/>
    <property type="match status" value="1"/>
</dbReference>
<reference evidence="2" key="1">
    <citation type="journal article" date="2014" name="Science">
        <title>Nonhuman genetics. Genomic basis for the convergent evolution of electric organs.</title>
        <authorList>
            <person name="Gallant J.R."/>
            <person name="Traeger L.L."/>
            <person name="Volkening J.D."/>
            <person name="Moffett H."/>
            <person name="Chen P.H."/>
            <person name="Novina C.D."/>
            <person name="Phillips G.N.Jr."/>
            <person name="Anand R."/>
            <person name="Wells G.B."/>
            <person name="Pinch M."/>
            <person name="Guth R."/>
            <person name="Unguez G.A."/>
            <person name="Albert J.S."/>
            <person name="Zakon H.H."/>
            <person name="Samanta M.P."/>
            <person name="Sussman M.R."/>
        </authorList>
    </citation>
    <scope>NUCLEOTIDE SEQUENCE [LARGE SCALE GENOMIC DNA]</scope>
</reference>
<dbReference type="Pfam" id="PF08238">
    <property type="entry name" value="Sel1"/>
    <property type="match status" value="5"/>
</dbReference>
<dbReference type="InterPro" id="IPR011990">
    <property type="entry name" value="TPR-like_helical_dom_sf"/>
</dbReference>
<dbReference type="Proteomes" id="UP000314983">
    <property type="component" value="Chromosome 15"/>
</dbReference>
<dbReference type="AlphaFoldDB" id="A0A4W4F377"/>
<dbReference type="SUPFAM" id="SSF81901">
    <property type="entry name" value="HCP-like"/>
    <property type="match status" value="1"/>
</dbReference>
<organism evidence="1 2">
    <name type="scientific">Electrophorus electricus</name>
    <name type="common">Electric eel</name>
    <name type="synonym">Gymnotus electricus</name>
    <dbReference type="NCBI Taxonomy" id="8005"/>
    <lineage>
        <taxon>Eukaryota</taxon>
        <taxon>Metazoa</taxon>
        <taxon>Chordata</taxon>
        <taxon>Craniata</taxon>
        <taxon>Vertebrata</taxon>
        <taxon>Euteleostomi</taxon>
        <taxon>Actinopterygii</taxon>
        <taxon>Neopterygii</taxon>
        <taxon>Teleostei</taxon>
        <taxon>Ostariophysi</taxon>
        <taxon>Gymnotiformes</taxon>
        <taxon>Gymnotoidei</taxon>
        <taxon>Gymnotidae</taxon>
        <taxon>Electrophorus</taxon>
    </lineage>
</organism>
<reference evidence="2" key="2">
    <citation type="journal article" date="2017" name="Sci. Adv.">
        <title>A tail of two voltages: Proteomic comparison of the three electric organs of the electric eel.</title>
        <authorList>
            <person name="Traeger L.L."/>
            <person name="Sabat G."/>
            <person name="Barrett-Wilt G.A."/>
            <person name="Wells G.B."/>
            <person name="Sussman M.R."/>
        </authorList>
    </citation>
    <scope>NUCLEOTIDE SEQUENCE [LARGE SCALE GENOMIC DNA]</scope>
</reference>
<dbReference type="SMART" id="SM00671">
    <property type="entry name" value="SEL1"/>
    <property type="match status" value="6"/>
</dbReference>
<protein>
    <submittedName>
        <fullName evidence="1">Uncharacterized protein</fullName>
    </submittedName>
</protein>
<dbReference type="InterPro" id="IPR006597">
    <property type="entry name" value="Sel1-like"/>
</dbReference>
<sequence length="722" mass="80777">NLFVPPTGGRSGGHRPTLLGYHQVFKSSRDGRCAIHLQVLVTFDTGSTSAVFQRRWPCSPGPPRTRLVLLQFPDWLVYQPDWRIRVPDWVLGCLLRAWVSGSASGEPSRFPFASAATALSVPSPLSRPFKRHLLCPSWDAETRWKVGKNRSQCPSENVASLVSSLYGSTGEHFGITKSLQSYRNEALEYLRLKGISHPWCAFNVWVLLAQPCRDALCGLIHHIDSEENYSTPSLFVTSSGRIHVQLQGKNGQSVAFLSPSPLPLGLWCLLKHVSRFHSVFHSKRLVPLDRFQIAVKLDDTDGYFVVGGGKFIKGIEGFYGPTMYYRTKIPSLNMPLPKMFDSSGGQTTVKQICVEVVGSIQLNSALWYYGNAVIQCSGPMHHLFVCGELQAWLLSLVAAQRDQRLALLRLGHLHHVGDPVLPPDPDLSYAYYANIAKQTSADRMQPSSQQAFVESIHLNDEETLKAQTNENDNIFHWLKLQARRGVADAEQTLGRMLFWGQQGVSPDIPTAIRHYERGAVRLQDPVSMYDYAIVLLLGQGIPQDVPRAVTFLKKAMEQGFAPAITALGWYYEQYEQDYQRAVELWEHADLLENPDAAMNLGVLHLQGLYPGQMKAYTYFLKSAQRGHLNGGIELAQVWSHGIPGHVPRRPLDAVLWVKWASEHNGYLGSVLRKGLNAYLNGNWFMALVYYLMSAECGFEAAQFNAAFLCEHSPVSHTFSSLT</sequence>
<evidence type="ECO:0000313" key="1">
    <source>
        <dbReference type="Ensembl" id="ENSEEEP00000019128.2"/>
    </source>
</evidence>
<name>A0A4W4F377_ELEEL</name>
<evidence type="ECO:0000313" key="2">
    <source>
        <dbReference type="Proteomes" id="UP000314983"/>
    </source>
</evidence>
<proteinExistence type="predicted"/>
<dbReference type="STRING" id="8005.ENSEEEP00000019128"/>
<reference evidence="1" key="5">
    <citation type="submission" date="2025-09" db="UniProtKB">
        <authorList>
            <consortium name="Ensembl"/>
        </authorList>
    </citation>
    <scope>IDENTIFICATION</scope>
</reference>
<dbReference type="Gene3D" id="1.25.40.10">
    <property type="entry name" value="Tetratricopeptide repeat domain"/>
    <property type="match status" value="1"/>
</dbReference>
<dbReference type="InterPro" id="IPR042756">
    <property type="entry name" value="Sel-1L3"/>
</dbReference>